<name>A0A497XBB6_9PROT</name>
<dbReference type="Proteomes" id="UP000268908">
    <property type="component" value="Unassembled WGS sequence"/>
</dbReference>
<gene>
    <name evidence="1" type="ORF">DFR35_2239</name>
</gene>
<sequence>MGVAPLQLLLILELFQPRVNAVNTALKPLLRDAALPVDRRLRTIAQGLLDVHGRIAAAYRKVMHEADGKRLQTLHRNPTSLCALALGNLLQQMEVALLVSAAAPPDMWRHAQAVYHWTMAAVPHDSTLPEGANTVLRQFQTMLALAAAQPESFTPAEINFLLTYLREHASQVELADALPTTGSKKTWYWVNEERDYAPCAVVRRSPPEAARNVCFSCHELGRSALEHVELLEAGEAPQALGVDERAADPALRQALHRAASRWILPPKRHTTRRGSTSRVQVCTDLPALWRYQRGAAPPVANVLGVTATNWMMLNESPGGLAIMHVSGDIHGITAGSALAVQPTADQPWGLYLVRWARSDNPEHLELGLELVAPAAEAVRLVRHGSRDGMAAEDVTIEAFRLPPLAATQRGEALLATPGIHRSGTFTLVSENAERIQLTDCTPGTLLLQTASVELFEFTRDFSPAGL</sequence>
<evidence type="ECO:0000313" key="1">
    <source>
        <dbReference type="EMBL" id="RLJ63610.1"/>
    </source>
</evidence>
<organism evidence="1 2">
    <name type="scientific">Sulfurisoma sediminicola</name>
    <dbReference type="NCBI Taxonomy" id="1381557"/>
    <lineage>
        <taxon>Bacteria</taxon>
        <taxon>Pseudomonadati</taxon>
        <taxon>Pseudomonadota</taxon>
        <taxon>Betaproteobacteria</taxon>
        <taxon>Nitrosomonadales</taxon>
        <taxon>Sterolibacteriaceae</taxon>
        <taxon>Sulfurisoma</taxon>
    </lineage>
</organism>
<protein>
    <submittedName>
        <fullName evidence="1">Uncharacterized protein</fullName>
    </submittedName>
</protein>
<accession>A0A497XBB6</accession>
<dbReference type="AlphaFoldDB" id="A0A497XBB6"/>
<evidence type="ECO:0000313" key="2">
    <source>
        <dbReference type="Proteomes" id="UP000268908"/>
    </source>
</evidence>
<proteinExistence type="predicted"/>
<keyword evidence="2" id="KW-1185">Reference proteome</keyword>
<dbReference type="EMBL" id="RCCI01000006">
    <property type="protein sequence ID" value="RLJ63610.1"/>
    <property type="molecule type" value="Genomic_DNA"/>
</dbReference>
<reference evidence="1 2" key="1">
    <citation type="submission" date="2018-10" db="EMBL/GenBank/DDBJ databases">
        <title>Genomic Encyclopedia of Type Strains, Phase IV (KMG-IV): sequencing the most valuable type-strain genomes for metagenomic binning, comparative biology and taxonomic classification.</title>
        <authorList>
            <person name="Goeker M."/>
        </authorList>
    </citation>
    <scope>NUCLEOTIDE SEQUENCE [LARGE SCALE GENOMIC DNA]</scope>
    <source>
        <strain evidence="1 2">DSM 26916</strain>
    </source>
</reference>
<comment type="caution">
    <text evidence="1">The sequence shown here is derived from an EMBL/GenBank/DDBJ whole genome shotgun (WGS) entry which is preliminary data.</text>
</comment>